<accession>A0A8J8NX41</accession>
<dbReference type="EMBL" id="RRYP01005235">
    <property type="protein sequence ID" value="TNV82214.1"/>
    <property type="molecule type" value="Genomic_DNA"/>
</dbReference>
<sequence>MMTVTVWEQRGLLYSLPSQTLQCSSYLLLDSCRSITMRQMTQRAEIRKMLNTEKKSEGSQCPSCCSCGSSAAW</sequence>
<reference evidence="2" key="1">
    <citation type="submission" date="2019-06" db="EMBL/GenBank/DDBJ databases">
        <authorList>
            <person name="Zheng W."/>
        </authorList>
    </citation>
    <scope>NUCLEOTIDE SEQUENCE</scope>
    <source>
        <strain evidence="2">QDHG01</strain>
    </source>
</reference>
<evidence type="ECO:0000256" key="1">
    <source>
        <dbReference type="SAM" id="MobiDB-lite"/>
    </source>
</evidence>
<keyword evidence="3" id="KW-1185">Reference proteome</keyword>
<organism evidence="2 3">
    <name type="scientific">Halteria grandinella</name>
    <dbReference type="NCBI Taxonomy" id="5974"/>
    <lineage>
        <taxon>Eukaryota</taxon>
        <taxon>Sar</taxon>
        <taxon>Alveolata</taxon>
        <taxon>Ciliophora</taxon>
        <taxon>Intramacronucleata</taxon>
        <taxon>Spirotrichea</taxon>
        <taxon>Stichotrichia</taxon>
        <taxon>Sporadotrichida</taxon>
        <taxon>Halteriidae</taxon>
        <taxon>Halteria</taxon>
    </lineage>
</organism>
<protein>
    <submittedName>
        <fullName evidence="2">Uncharacterized protein</fullName>
    </submittedName>
</protein>
<name>A0A8J8NX41_HALGN</name>
<comment type="caution">
    <text evidence="2">The sequence shown here is derived from an EMBL/GenBank/DDBJ whole genome shotgun (WGS) entry which is preliminary data.</text>
</comment>
<proteinExistence type="predicted"/>
<dbReference type="Proteomes" id="UP000785679">
    <property type="component" value="Unassembled WGS sequence"/>
</dbReference>
<dbReference type="AlphaFoldDB" id="A0A8J8NX41"/>
<gene>
    <name evidence="2" type="ORF">FGO68_gene428</name>
</gene>
<evidence type="ECO:0000313" key="2">
    <source>
        <dbReference type="EMBL" id="TNV82214.1"/>
    </source>
</evidence>
<feature type="region of interest" description="Disordered" evidence="1">
    <location>
        <begin position="53"/>
        <end position="73"/>
    </location>
</feature>
<evidence type="ECO:0000313" key="3">
    <source>
        <dbReference type="Proteomes" id="UP000785679"/>
    </source>
</evidence>